<dbReference type="Proteomes" id="UP001596203">
    <property type="component" value="Unassembled WGS sequence"/>
</dbReference>
<feature type="region of interest" description="Disordered" evidence="7">
    <location>
        <begin position="1"/>
        <end position="20"/>
    </location>
</feature>
<evidence type="ECO:0000313" key="9">
    <source>
        <dbReference type="Proteomes" id="UP001596203"/>
    </source>
</evidence>
<feature type="binding site" evidence="4">
    <location>
        <position position="106"/>
    </location>
    <ligand>
        <name>pyridoxal 5'-phosphate</name>
        <dbReference type="ChEBI" id="CHEBI:597326"/>
    </ligand>
</feature>
<evidence type="ECO:0000256" key="3">
    <source>
        <dbReference type="ARBA" id="ARBA00022898"/>
    </source>
</evidence>
<comment type="pathway">
    <text evidence="4 6">Amino-acid degradation; L-kynurenine degradation; L-alanine and anthranilate from L-kynurenine: step 1/1.</text>
</comment>
<dbReference type="RefSeq" id="WP_377432133.1">
    <property type="nucleotide sequence ID" value="NZ_JBHSPR010000060.1"/>
</dbReference>
<protein>
    <recommendedName>
        <fullName evidence="4 5">Kynureninase</fullName>
        <ecNumber evidence="4 5">3.7.1.3</ecNumber>
    </recommendedName>
    <alternativeName>
        <fullName evidence="4">L-kynurenine hydrolase</fullName>
    </alternativeName>
</protein>
<reference evidence="9" key="1">
    <citation type="journal article" date="2019" name="Int. J. Syst. Evol. Microbiol.">
        <title>The Global Catalogue of Microorganisms (GCM) 10K type strain sequencing project: providing services to taxonomists for standard genome sequencing and annotation.</title>
        <authorList>
            <consortium name="The Broad Institute Genomics Platform"/>
            <consortium name="The Broad Institute Genome Sequencing Center for Infectious Disease"/>
            <person name="Wu L."/>
            <person name="Ma J."/>
        </authorList>
    </citation>
    <scope>NUCLEOTIDE SEQUENCE [LARGE SCALE GENOMIC DNA]</scope>
    <source>
        <strain evidence="9">ZS-35-S2</strain>
    </source>
</reference>
<comment type="cofactor">
    <cofactor evidence="4 6">
        <name>pyridoxal 5'-phosphate</name>
        <dbReference type="ChEBI" id="CHEBI:597326"/>
    </cofactor>
</comment>
<feature type="compositionally biased region" description="Basic and acidic residues" evidence="7">
    <location>
        <begin position="8"/>
        <end position="20"/>
    </location>
</feature>
<dbReference type="InterPro" id="IPR015422">
    <property type="entry name" value="PyrdxlP-dep_Trfase_small"/>
</dbReference>
<dbReference type="InterPro" id="IPR015424">
    <property type="entry name" value="PyrdxlP-dep_Trfase"/>
</dbReference>
<dbReference type="EC" id="3.7.1.3" evidence="4 5"/>
<evidence type="ECO:0000256" key="5">
    <source>
        <dbReference type="NCBIfam" id="TIGR01814"/>
    </source>
</evidence>
<evidence type="ECO:0000313" key="8">
    <source>
        <dbReference type="EMBL" id="MFC6022525.1"/>
    </source>
</evidence>
<dbReference type="PANTHER" id="PTHR14084">
    <property type="entry name" value="KYNURENINASE"/>
    <property type="match status" value="1"/>
</dbReference>
<dbReference type="SUPFAM" id="SSF53383">
    <property type="entry name" value="PLP-dependent transferases"/>
    <property type="match status" value="1"/>
</dbReference>
<feature type="binding site" evidence="4">
    <location>
        <begin position="134"/>
        <end position="137"/>
    </location>
    <ligand>
        <name>pyridoxal 5'-phosphate</name>
        <dbReference type="ChEBI" id="CHEBI:597326"/>
    </ligand>
</feature>
<dbReference type="HAMAP" id="MF_01970">
    <property type="entry name" value="Kynureninase"/>
    <property type="match status" value="1"/>
</dbReference>
<comment type="caution">
    <text evidence="4">Lacks conserved residue(s) required for the propagation of feature annotation.</text>
</comment>
<dbReference type="PANTHER" id="PTHR14084:SF0">
    <property type="entry name" value="KYNURENINASE"/>
    <property type="match status" value="1"/>
</dbReference>
<sequence length="431" mass="46960">MTPLDAEATARRRDEADPGHRHLFHVPPAEGGRYLEAAYLVGNSLGLQPRAARSDLLAELDAWATRGVSGHFSGDRPWVPSYHSFTGPSASLVGALPAETVVMNSLTVNLHLLMVSFYRPAGARNRILIEDAAFPSDSYAVRSQARHHGLDPDEAVVRLCPRPGEETLRTEDMVAYLDREGDRVALVLLGGVNYLTGEVLDIPAITEAGHRAGALVGWDLAHAVGNVPLALHDWNVDFAAWCTYKYLNSGPGALAGIFVHQRHLGDPAVNRFEGWWGTDEATRFEMAPVSRPPATADAWLISNPPVLAMAPMRSALGIFEEVGMAALRARSERLTGYLEQLLDQITPTRPLAVITPRDPARRGCQLSVRIGRGGAAALTKRLSTEYGVLVDDREPDVIRLAPVPLYSTYHDCWRAAEALARLVDETGQPRS</sequence>
<comment type="similarity">
    <text evidence="4 6">Belongs to the kynureninase family.</text>
</comment>
<dbReference type="PIRSF" id="PIRSF038800">
    <property type="entry name" value="KYNU"/>
    <property type="match status" value="1"/>
</dbReference>
<dbReference type="Pfam" id="PF22580">
    <property type="entry name" value="KYNU_C"/>
    <property type="match status" value="1"/>
</dbReference>
<keyword evidence="3 4" id="KW-0663">Pyridoxal phosphate</keyword>
<evidence type="ECO:0000256" key="1">
    <source>
        <dbReference type="ARBA" id="ARBA00022642"/>
    </source>
</evidence>
<keyword evidence="9" id="KW-1185">Reference proteome</keyword>
<evidence type="ECO:0000256" key="4">
    <source>
        <dbReference type="HAMAP-Rule" id="MF_01970"/>
    </source>
</evidence>
<feature type="binding site" evidence="4">
    <location>
        <position position="107"/>
    </location>
    <ligand>
        <name>pyridoxal 5'-phosphate</name>
        <dbReference type="ChEBI" id="CHEBI:597326"/>
    </ligand>
</feature>
<gene>
    <name evidence="4 8" type="primary">kynU</name>
    <name evidence="8" type="ORF">ACFP2T_41015</name>
</gene>
<evidence type="ECO:0000256" key="6">
    <source>
        <dbReference type="PIRNR" id="PIRNR038800"/>
    </source>
</evidence>
<feature type="binding site" evidence="4">
    <location>
        <position position="244"/>
    </location>
    <ligand>
        <name>pyridoxal 5'-phosphate</name>
        <dbReference type="ChEBI" id="CHEBI:597326"/>
    </ligand>
</feature>
<comment type="pathway">
    <text evidence="4 6">Cofactor biosynthesis; NAD(+) biosynthesis; quinolinate from L-kynurenine: step 2/3.</text>
</comment>
<comment type="catalytic activity">
    <reaction evidence="6">
        <text>3-hydroxy-L-kynurenine + H2O = 3-hydroxyanthranilate + L-alanine + H(+)</text>
        <dbReference type="Rhea" id="RHEA:25143"/>
        <dbReference type="ChEBI" id="CHEBI:15377"/>
        <dbReference type="ChEBI" id="CHEBI:15378"/>
        <dbReference type="ChEBI" id="CHEBI:36559"/>
        <dbReference type="ChEBI" id="CHEBI:57972"/>
        <dbReference type="ChEBI" id="CHEBI:58125"/>
        <dbReference type="EC" id="3.7.1.3"/>
    </reaction>
</comment>
<dbReference type="Gene3D" id="3.40.640.10">
    <property type="entry name" value="Type I PLP-dependent aspartate aminotransferase-like (Major domain)"/>
    <property type="match status" value="1"/>
</dbReference>
<feature type="modified residue" description="N6-(pyridoxal phosphate)lysine" evidence="4">
    <location>
        <position position="245"/>
    </location>
</feature>
<comment type="subunit">
    <text evidence="4 6">Homodimer.</text>
</comment>
<proteinExistence type="inferred from homology"/>
<feature type="binding site" evidence="4">
    <location>
        <position position="219"/>
    </location>
    <ligand>
        <name>pyridoxal 5'-phosphate</name>
        <dbReference type="ChEBI" id="CHEBI:597326"/>
    </ligand>
</feature>
<dbReference type="InterPro" id="IPR015421">
    <property type="entry name" value="PyrdxlP-dep_Trfase_major"/>
</dbReference>
<feature type="binding site" evidence="4">
    <location>
        <position position="303"/>
    </location>
    <ligand>
        <name>pyridoxal 5'-phosphate</name>
        <dbReference type="ChEBI" id="CHEBI:597326"/>
    </ligand>
</feature>
<dbReference type="GO" id="GO:0030429">
    <property type="term" value="F:kynureninase activity"/>
    <property type="evidence" value="ECO:0007669"/>
    <property type="project" value="UniProtKB-EC"/>
</dbReference>
<comment type="function">
    <text evidence="4 6">Catalyzes the cleavage of L-kynurenine (L-Kyn) and L-3-hydroxykynurenine (L-3OHKyn) into anthranilic acid (AA) and 3-hydroxyanthranilic acid (3-OHAA), respectively.</text>
</comment>
<evidence type="ECO:0000256" key="2">
    <source>
        <dbReference type="ARBA" id="ARBA00022801"/>
    </source>
</evidence>
<accession>A0ABW1KLU2</accession>
<keyword evidence="2 4" id="KW-0378">Hydrolase</keyword>
<dbReference type="EMBL" id="JBHSPR010000060">
    <property type="protein sequence ID" value="MFC6022525.1"/>
    <property type="molecule type" value="Genomic_DNA"/>
</dbReference>
<organism evidence="8 9">
    <name type="scientific">Plantactinospora solaniradicis</name>
    <dbReference type="NCBI Taxonomy" id="1723736"/>
    <lineage>
        <taxon>Bacteria</taxon>
        <taxon>Bacillati</taxon>
        <taxon>Actinomycetota</taxon>
        <taxon>Actinomycetes</taxon>
        <taxon>Micromonosporales</taxon>
        <taxon>Micromonosporaceae</taxon>
        <taxon>Plantactinospora</taxon>
    </lineage>
</organism>
<dbReference type="NCBIfam" id="TIGR01814">
    <property type="entry name" value="kynureninase"/>
    <property type="match status" value="1"/>
</dbReference>
<comment type="catalytic activity">
    <reaction evidence="4 6">
        <text>L-kynurenine + H2O = anthranilate + L-alanine + H(+)</text>
        <dbReference type="Rhea" id="RHEA:16813"/>
        <dbReference type="ChEBI" id="CHEBI:15377"/>
        <dbReference type="ChEBI" id="CHEBI:15378"/>
        <dbReference type="ChEBI" id="CHEBI:16567"/>
        <dbReference type="ChEBI" id="CHEBI:57959"/>
        <dbReference type="ChEBI" id="CHEBI:57972"/>
        <dbReference type="EC" id="3.7.1.3"/>
    </reaction>
</comment>
<dbReference type="Gene3D" id="3.90.1150.10">
    <property type="entry name" value="Aspartate Aminotransferase, domain 1"/>
    <property type="match status" value="1"/>
</dbReference>
<feature type="binding site" evidence="4">
    <location>
        <position position="275"/>
    </location>
    <ligand>
        <name>pyridoxal 5'-phosphate</name>
        <dbReference type="ChEBI" id="CHEBI:597326"/>
    </ligand>
</feature>
<name>A0ABW1KLU2_9ACTN</name>
<keyword evidence="1 4" id="KW-0662">Pyridine nucleotide biosynthesis</keyword>
<dbReference type="InterPro" id="IPR010111">
    <property type="entry name" value="Kynureninase"/>
</dbReference>
<feature type="binding site" evidence="4">
    <location>
        <position position="222"/>
    </location>
    <ligand>
        <name>pyridoxal 5'-phosphate</name>
        <dbReference type="ChEBI" id="CHEBI:597326"/>
    </ligand>
</feature>
<comment type="caution">
    <text evidence="8">The sequence shown here is derived from an EMBL/GenBank/DDBJ whole genome shotgun (WGS) entry which is preliminary data.</text>
</comment>
<evidence type="ECO:0000256" key="7">
    <source>
        <dbReference type="SAM" id="MobiDB-lite"/>
    </source>
</evidence>